<dbReference type="RefSeq" id="WP_204062214.1">
    <property type="nucleotide sequence ID" value="NZ_BOOJ01000007.1"/>
</dbReference>
<dbReference type="Gene3D" id="1.10.10.1320">
    <property type="entry name" value="Anti-sigma factor, zinc-finger domain"/>
    <property type="match status" value="1"/>
</dbReference>
<name>A0A8J3WJG3_9ACTN</name>
<protein>
    <recommendedName>
        <fullName evidence="3">Putative zinc-finger domain-containing protein</fullName>
    </recommendedName>
</protein>
<proteinExistence type="predicted"/>
<evidence type="ECO:0000256" key="2">
    <source>
        <dbReference type="ARBA" id="ARBA00023163"/>
    </source>
</evidence>
<dbReference type="InterPro" id="IPR041916">
    <property type="entry name" value="Anti_sigma_zinc_sf"/>
</dbReference>
<accession>A0A8J3WJG3</accession>
<feature type="domain" description="Putative zinc-finger" evidence="3">
    <location>
        <begin position="6"/>
        <end position="39"/>
    </location>
</feature>
<comment type="caution">
    <text evidence="4">The sequence shown here is derived from an EMBL/GenBank/DDBJ whole genome shotgun (WGS) entry which is preliminary data.</text>
</comment>
<gene>
    <name evidence="4" type="ORF">Psi01_04510</name>
</gene>
<sequence length="82" mass="9343">MKRFSCGEVVELTPAYLDDGLEEPVRLLLEEHLACCRECGRDLDQFRTVIGVLGALPPEPSENLREDVRDRLMSAFRSRKGH</sequence>
<organism evidence="4 5">
    <name type="scientific">Planobispora siamensis</name>
    <dbReference type="NCBI Taxonomy" id="936338"/>
    <lineage>
        <taxon>Bacteria</taxon>
        <taxon>Bacillati</taxon>
        <taxon>Actinomycetota</taxon>
        <taxon>Actinomycetes</taxon>
        <taxon>Streptosporangiales</taxon>
        <taxon>Streptosporangiaceae</taxon>
        <taxon>Planobispora</taxon>
    </lineage>
</organism>
<keyword evidence="5" id="KW-1185">Reference proteome</keyword>
<dbReference type="Proteomes" id="UP000619788">
    <property type="component" value="Unassembled WGS sequence"/>
</dbReference>
<evidence type="ECO:0000259" key="3">
    <source>
        <dbReference type="Pfam" id="PF13490"/>
    </source>
</evidence>
<dbReference type="AlphaFoldDB" id="A0A8J3WJG3"/>
<reference evidence="4 5" key="1">
    <citation type="submission" date="2021-01" db="EMBL/GenBank/DDBJ databases">
        <title>Whole genome shotgun sequence of Planobispora siamensis NBRC 107568.</title>
        <authorList>
            <person name="Komaki H."/>
            <person name="Tamura T."/>
        </authorList>
    </citation>
    <scope>NUCLEOTIDE SEQUENCE [LARGE SCALE GENOMIC DNA]</scope>
    <source>
        <strain evidence="4 5">NBRC 107568</strain>
    </source>
</reference>
<keyword evidence="1" id="KW-0805">Transcription regulation</keyword>
<keyword evidence="2" id="KW-0804">Transcription</keyword>
<evidence type="ECO:0000313" key="4">
    <source>
        <dbReference type="EMBL" id="GIH89821.1"/>
    </source>
</evidence>
<dbReference type="EMBL" id="BOOJ01000007">
    <property type="protein sequence ID" value="GIH89821.1"/>
    <property type="molecule type" value="Genomic_DNA"/>
</dbReference>
<evidence type="ECO:0000313" key="5">
    <source>
        <dbReference type="Proteomes" id="UP000619788"/>
    </source>
</evidence>
<dbReference type="InterPro" id="IPR027383">
    <property type="entry name" value="Znf_put"/>
</dbReference>
<dbReference type="Pfam" id="PF13490">
    <property type="entry name" value="zf-HC2"/>
    <property type="match status" value="1"/>
</dbReference>
<evidence type="ECO:0000256" key="1">
    <source>
        <dbReference type="ARBA" id="ARBA00023015"/>
    </source>
</evidence>